<keyword evidence="3" id="KW-1185">Reference proteome</keyword>
<protein>
    <submittedName>
        <fullName evidence="2">Uncharacterized protein</fullName>
    </submittedName>
</protein>
<dbReference type="OrthoDB" id="498970at2759"/>
<organism evidence="2 3">
    <name type="scientific">Coptis chinensis</name>
    <dbReference type="NCBI Taxonomy" id="261450"/>
    <lineage>
        <taxon>Eukaryota</taxon>
        <taxon>Viridiplantae</taxon>
        <taxon>Streptophyta</taxon>
        <taxon>Embryophyta</taxon>
        <taxon>Tracheophyta</taxon>
        <taxon>Spermatophyta</taxon>
        <taxon>Magnoliopsida</taxon>
        <taxon>Ranunculales</taxon>
        <taxon>Ranunculaceae</taxon>
        <taxon>Coptidoideae</taxon>
        <taxon>Coptis</taxon>
    </lineage>
</organism>
<dbReference type="AlphaFoldDB" id="A0A835M9N5"/>
<accession>A0A835M9N5</accession>
<dbReference type="Proteomes" id="UP000631114">
    <property type="component" value="Unassembled WGS sequence"/>
</dbReference>
<dbReference type="EMBL" id="JADFTS010000001">
    <property type="protein sequence ID" value="KAF9624445.1"/>
    <property type="molecule type" value="Genomic_DNA"/>
</dbReference>
<evidence type="ECO:0000256" key="1">
    <source>
        <dbReference type="SAM" id="MobiDB-lite"/>
    </source>
</evidence>
<sequence>MKHMLVMTEPRLRRESEVINGNVSHQDNVKTASENLSPDSPRIETQVNHQTGHFTDEKEQVLESVNNTEQAVERSPLLHSPDGNGPLDYENNIIGEREKLKKLMNLNVQQRKNGHPGSASYKFRFGICRHLLFVFIFSMLEFIEIL</sequence>
<proteinExistence type="predicted"/>
<evidence type="ECO:0000313" key="2">
    <source>
        <dbReference type="EMBL" id="KAF9624445.1"/>
    </source>
</evidence>
<reference evidence="2 3" key="1">
    <citation type="submission" date="2020-10" db="EMBL/GenBank/DDBJ databases">
        <title>The Coptis chinensis genome and diversification of protoberbering-type alkaloids.</title>
        <authorList>
            <person name="Wang B."/>
            <person name="Shu S."/>
            <person name="Song C."/>
            <person name="Liu Y."/>
        </authorList>
    </citation>
    <scope>NUCLEOTIDE SEQUENCE [LARGE SCALE GENOMIC DNA]</scope>
    <source>
        <strain evidence="2">HL-2020</strain>
        <tissue evidence="2">Leaf</tissue>
    </source>
</reference>
<name>A0A835M9N5_9MAGN</name>
<comment type="caution">
    <text evidence="2">The sequence shown here is derived from an EMBL/GenBank/DDBJ whole genome shotgun (WGS) entry which is preliminary data.</text>
</comment>
<evidence type="ECO:0000313" key="3">
    <source>
        <dbReference type="Proteomes" id="UP000631114"/>
    </source>
</evidence>
<feature type="region of interest" description="Disordered" evidence="1">
    <location>
        <begin position="63"/>
        <end position="86"/>
    </location>
</feature>
<gene>
    <name evidence="2" type="ORF">IFM89_011453</name>
</gene>